<gene>
    <name evidence="2" type="ORF">PSDVSF_35320</name>
</gene>
<dbReference type="RefSeq" id="WP_229592288.1">
    <property type="nucleotide sequence ID" value="NZ_AP024485.1"/>
</dbReference>
<dbReference type="EMBL" id="AP024485">
    <property type="protein sequence ID" value="BCS90290.1"/>
    <property type="molecule type" value="Genomic_DNA"/>
</dbReference>
<reference evidence="2" key="1">
    <citation type="journal article" date="2022" name="Arch. Microbiol.">
        <title>Pseudodesulfovibrio sediminis sp. nov., a mesophilic and neutrophilic sulfate-reducing bacterium isolated from sediment of a brackish lake.</title>
        <authorList>
            <person name="Takahashi A."/>
            <person name="Kojima H."/>
            <person name="Watanabe M."/>
            <person name="Fukui M."/>
        </authorList>
    </citation>
    <scope>NUCLEOTIDE SEQUENCE</scope>
    <source>
        <strain evidence="2">SF6</strain>
    </source>
</reference>
<keyword evidence="1" id="KW-1133">Transmembrane helix</keyword>
<keyword evidence="1" id="KW-0472">Membrane</keyword>
<keyword evidence="1" id="KW-0812">Transmembrane</keyword>
<evidence type="ECO:0000313" key="2">
    <source>
        <dbReference type="EMBL" id="BCS90290.1"/>
    </source>
</evidence>
<feature type="transmembrane region" description="Helical" evidence="1">
    <location>
        <begin position="56"/>
        <end position="75"/>
    </location>
</feature>
<feature type="transmembrane region" description="Helical" evidence="1">
    <location>
        <begin position="81"/>
        <end position="100"/>
    </location>
</feature>
<protein>
    <submittedName>
        <fullName evidence="2">Uncharacterized protein</fullName>
    </submittedName>
</protein>
<sequence length="108" mass="11621">MHKIFKVLLLGLAAGILDAIPMAFTTVTWQTIIATLINWLGLGIIISYTRYALNSWASGMLIGLITAIPRAILTYPNNPGGILQLLVFALVLGGLLGYTAERLIADQP</sequence>
<feature type="transmembrane region" description="Helical" evidence="1">
    <location>
        <begin position="29"/>
        <end position="49"/>
    </location>
</feature>
<keyword evidence="3" id="KW-1185">Reference proteome</keyword>
<evidence type="ECO:0000256" key="1">
    <source>
        <dbReference type="SAM" id="Phobius"/>
    </source>
</evidence>
<accession>A0ABM7PA41</accession>
<evidence type="ECO:0000313" key="3">
    <source>
        <dbReference type="Proteomes" id="UP001053296"/>
    </source>
</evidence>
<dbReference type="Proteomes" id="UP001053296">
    <property type="component" value="Chromosome"/>
</dbReference>
<proteinExistence type="predicted"/>
<name>A0ABM7PA41_9BACT</name>
<organism evidence="2 3">
    <name type="scientific">Pseudodesulfovibrio sediminis</name>
    <dbReference type="NCBI Taxonomy" id="2810563"/>
    <lineage>
        <taxon>Bacteria</taxon>
        <taxon>Pseudomonadati</taxon>
        <taxon>Thermodesulfobacteriota</taxon>
        <taxon>Desulfovibrionia</taxon>
        <taxon>Desulfovibrionales</taxon>
        <taxon>Desulfovibrionaceae</taxon>
    </lineage>
</organism>